<gene>
    <name evidence="1" type="ORF">J3U87_15590</name>
</gene>
<protein>
    <submittedName>
        <fullName evidence="1">Uncharacterized protein</fullName>
    </submittedName>
</protein>
<evidence type="ECO:0000313" key="1">
    <source>
        <dbReference type="EMBL" id="QTD53870.1"/>
    </source>
</evidence>
<reference evidence="1" key="1">
    <citation type="submission" date="2021-03" db="EMBL/GenBank/DDBJ databases">
        <title>Acanthopleuribacteraceae sp. M133.</title>
        <authorList>
            <person name="Wang G."/>
        </authorList>
    </citation>
    <scope>NUCLEOTIDE SEQUENCE</scope>
    <source>
        <strain evidence="1">M133</strain>
    </source>
</reference>
<dbReference type="EMBL" id="CP071793">
    <property type="protein sequence ID" value="QTD53870.1"/>
    <property type="molecule type" value="Genomic_DNA"/>
</dbReference>
<keyword evidence="2" id="KW-1185">Reference proteome</keyword>
<accession>A0A8A4TWK4</accession>
<dbReference type="RefSeq" id="WP_237383970.1">
    <property type="nucleotide sequence ID" value="NZ_CP071793.1"/>
</dbReference>
<dbReference type="KEGG" id="scor:J3U87_15590"/>
<name>A0A8A4TWK4_SULCO</name>
<proteinExistence type="predicted"/>
<dbReference type="AlphaFoldDB" id="A0A8A4TWK4"/>
<evidence type="ECO:0000313" key="2">
    <source>
        <dbReference type="Proteomes" id="UP000663929"/>
    </source>
</evidence>
<dbReference type="Proteomes" id="UP000663929">
    <property type="component" value="Chromosome"/>
</dbReference>
<organism evidence="1 2">
    <name type="scientific">Sulfidibacter corallicola</name>
    <dbReference type="NCBI Taxonomy" id="2818388"/>
    <lineage>
        <taxon>Bacteria</taxon>
        <taxon>Pseudomonadati</taxon>
        <taxon>Acidobacteriota</taxon>
        <taxon>Holophagae</taxon>
        <taxon>Acanthopleuribacterales</taxon>
        <taxon>Acanthopleuribacteraceae</taxon>
        <taxon>Sulfidibacter</taxon>
    </lineage>
</organism>
<sequence length="162" mass="19531">MFKWAFRLTIFLVLVLGVGYFLAAYRIIQTKSGLHIVEKDEMGFEDFVVDTREWNPMDYLKNPEISKTLAKIEWEKFGDRARNEWKRIKDRIDERMKAQDGEPWSDKAQERLDQLRKEAEKRYETLEKKWKNGDFSFEAFQKKIGELERWLDKKVAEIRAAF</sequence>